<reference evidence="1" key="1">
    <citation type="journal article" date="2015" name="Nature">
        <title>Complex archaea that bridge the gap between prokaryotes and eukaryotes.</title>
        <authorList>
            <person name="Spang A."/>
            <person name="Saw J.H."/>
            <person name="Jorgensen S.L."/>
            <person name="Zaremba-Niedzwiedzka K."/>
            <person name="Martijn J."/>
            <person name="Lind A.E."/>
            <person name="van Eijk R."/>
            <person name="Schleper C."/>
            <person name="Guy L."/>
            <person name="Ettema T.J."/>
        </authorList>
    </citation>
    <scope>NUCLEOTIDE SEQUENCE</scope>
</reference>
<proteinExistence type="predicted"/>
<dbReference type="EMBL" id="LAZR01053258">
    <property type="protein sequence ID" value="KKK81141.1"/>
    <property type="molecule type" value="Genomic_DNA"/>
</dbReference>
<gene>
    <name evidence="1" type="ORF">LCGC14_2816480</name>
</gene>
<sequence length="245" mass="27552">IVPITCKICGGFKMKTNILVEYDGGGYSGCIWEWNYFYIDEDGKFEDIMSSGRGGITTLENAKYLLENNGNDFSDKVFVYHLDDKKDMKTFATESNCCNIEGVINWFNKYNSPIAEPFAICSDCKCDMPDADEIYLTDIHGCGGIMSTADNLLCSECYSSGICNCCDEYAGKNDLFYLVNYTVENEYMNKAAKKMETDGYLDVCSGCLDCQAGQIEQDEHGDLLFQSLSTGKPDLFAGEMRWFWL</sequence>
<dbReference type="AlphaFoldDB" id="A0A0F9B9K9"/>
<protein>
    <submittedName>
        <fullName evidence="1">Uncharacterized protein</fullName>
    </submittedName>
</protein>
<evidence type="ECO:0000313" key="1">
    <source>
        <dbReference type="EMBL" id="KKK81141.1"/>
    </source>
</evidence>
<name>A0A0F9B9K9_9ZZZZ</name>
<accession>A0A0F9B9K9</accession>
<organism evidence="1">
    <name type="scientific">marine sediment metagenome</name>
    <dbReference type="NCBI Taxonomy" id="412755"/>
    <lineage>
        <taxon>unclassified sequences</taxon>
        <taxon>metagenomes</taxon>
        <taxon>ecological metagenomes</taxon>
    </lineage>
</organism>
<comment type="caution">
    <text evidence="1">The sequence shown here is derived from an EMBL/GenBank/DDBJ whole genome shotgun (WGS) entry which is preliminary data.</text>
</comment>
<feature type="non-terminal residue" evidence="1">
    <location>
        <position position="1"/>
    </location>
</feature>